<reference evidence="1 2" key="1">
    <citation type="submission" date="2020-02" db="EMBL/GenBank/DDBJ databases">
        <title>Rhodobacter translucens sp. nov., a novel bacterium isolated from activated sludge.</title>
        <authorList>
            <person name="Liu J."/>
        </authorList>
    </citation>
    <scope>NUCLEOTIDE SEQUENCE [LARGE SCALE GENOMIC DNA]</scope>
    <source>
        <strain evidence="1 2">HX-7-19</strain>
    </source>
</reference>
<accession>A0A6M1U6E9</accession>
<dbReference type="AlphaFoldDB" id="A0A6M1U6E9"/>
<dbReference type="EMBL" id="JAALFE010000001">
    <property type="protein sequence ID" value="NGQ89281.1"/>
    <property type="molecule type" value="Genomic_DNA"/>
</dbReference>
<gene>
    <name evidence="1" type="ORF">G5V65_00110</name>
</gene>
<dbReference type="Proteomes" id="UP000474758">
    <property type="component" value="Unassembled WGS sequence"/>
</dbReference>
<name>A0A6M1U6E9_9RHOB</name>
<protein>
    <submittedName>
        <fullName evidence="1">Uncharacterized protein</fullName>
    </submittedName>
</protein>
<evidence type="ECO:0000313" key="2">
    <source>
        <dbReference type="Proteomes" id="UP000474758"/>
    </source>
</evidence>
<keyword evidence="2" id="KW-1185">Reference proteome</keyword>
<organism evidence="1 2">
    <name type="scientific">Paragemmobacter kunshanensis</name>
    <dbReference type="NCBI Taxonomy" id="2583234"/>
    <lineage>
        <taxon>Bacteria</taxon>
        <taxon>Pseudomonadati</taxon>
        <taxon>Pseudomonadota</taxon>
        <taxon>Alphaproteobacteria</taxon>
        <taxon>Rhodobacterales</taxon>
        <taxon>Paracoccaceae</taxon>
        <taxon>Paragemmobacter</taxon>
    </lineage>
</organism>
<comment type="caution">
    <text evidence="1">The sequence shown here is derived from an EMBL/GenBank/DDBJ whole genome shotgun (WGS) entry which is preliminary data.</text>
</comment>
<evidence type="ECO:0000313" key="1">
    <source>
        <dbReference type="EMBL" id="NGQ89281.1"/>
    </source>
</evidence>
<sequence>MNHPPKRRASPFRQADVTRAIKAAKAAGMTVTRCEISADGSIVLTDAPAAPSPEDAFATWKAKREGRVEGRS</sequence>
<proteinExistence type="predicted"/>